<sequence>MTCKQCKVKWKIYVELCPLHEAAEKMLVTLNRFIIYHTQQAGQLTRILVAAEQITAEAEK</sequence>
<evidence type="ECO:0000313" key="1">
    <source>
        <dbReference type="EMBL" id="KKM20955.1"/>
    </source>
</evidence>
<name>A0A0F9KZG7_9ZZZZ</name>
<protein>
    <submittedName>
        <fullName evidence="1">Uncharacterized protein</fullName>
    </submittedName>
</protein>
<dbReference type="AlphaFoldDB" id="A0A0F9KZG7"/>
<comment type="caution">
    <text evidence="1">The sequence shown here is derived from an EMBL/GenBank/DDBJ whole genome shotgun (WGS) entry which is preliminary data.</text>
</comment>
<organism evidence="1">
    <name type="scientific">marine sediment metagenome</name>
    <dbReference type="NCBI Taxonomy" id="412755"/>
    <lineage>
        <taxon>unclassified sequences</taxon>
        <taxon>metagenomes</taxon>
        <taxon>ecological metagenomes</taxon>
    </lineage>
</organism>
<reference evidence="1" key="1">
    <citation type="journal article" date="2015" name="Nature">
        <title>Complex archaea that bridge the gap between prokaryotes and eukaryotes.</title>
        <authorList>
            <person name="Spang A."/>
            <person name="Saw J.H."/>
            <person name="Jorgensen S.L."/>
            <person name="Zaremba-Niedzwiedzka K."/>
            <person name="Martijn J."/>
            <person name="Lind A.E."/>
            <person name="van Eijk R."/>
            <person name="Schleper C."/>
            <person name="Guy L."/>
            <person name="Ettema T.J."/>
        </authorList>
    </citation>
    <scope>NUCLEOTIDE SEQUENCE</scope>
</reference>
<gene>
    <name evidence="1" type="ORF">LCGC14_1640340</name>
</gene>
<proteinExistence type="predicted"/>
<accession>A0A0F9KZG7</accession>
<dbReference type="EMBL" id="LAZR01013662">
    <property type="protein sequence ID" value="KKM20955.1"/>
    <property type="molecule type" value="Genomic_DNA"/>
</dbReference>